<keyword evidence="1" id="KW-0812">Transmembrane</keyword>
<proteinExistence type="predicted"/>
<dbReference type="EMBL" id="JAINUF010000014">
    <property type="protein sequence ID" value="KAJ8342369.1"/>
    <property type="molecule type" value="Genomic_DNA"/>
</dbReference>
<gene>
    <name evidence="2" type="ORF">SKAU_G00322970</name>
</gene>
<name>A0A9Q1EP56_SYNKA</name>
<feature type="transmembrane region" description="Helical" evidence="1">
    <location>
        <begin position="48"/>
        <end position="75"/>
    </location>
</feature>
<sequence length="178" mass="20216">MDNERVIERAERVNSSLNLRCVTAAGRRERRRRSDTDPDLSQKQRASLVAVAGAVIGAILALFLITVFIVVTLMACRSQPPTYSDKVIDLPPTHKPPPPYAERPPAVPLPVNHTQVMHQVPQVHWVDRRGELPVRAPVRGAPHRDPRNHAREPLPYQGWICHHKGADRVYINHREHYV</sequence>
<keyword evidence="1" id="KW-0472">Membrane</keyword>
<protein>
    <submittedName>
        <fullName evidence="2">Uncharacterized protein</fullName>
    </submittedName>
</protein>
<keyword evidence="3" id="KW-1185">Reference proteome</keyword>
<evidence type="ECO:0000313" key="2">
    <source>
        <dbReference type="EMBL" id="KAJ8342369.1"/>
    </source>
</evidence>
<evidence type="ECO:0000256" key="1">
    <source>
        <dbReference type="SAM" id="Phobius"/>
    </source>
</evidence>
<dbReference type="OrthoDB" id="8953770at2759"/>
<keyword evidence="1" id="KW-1133">Transmembrane helix</keyword>
<dbReference type="Proteomes" id="UP001152622">
    <property type="component" value="Chromosome 14"/>
</dbReference>
<organism evidence="2 3">
    <name type="scientific">Synaphobranchus kaupii</name>
    <name type="common">Kaup's arrowtooth eel</name>
    <dbReference type="NCBI Taxonomy" id="118154"/>
    <lineage>
        <taxon>Eukaryota</taxon>
        <taxon>Metazoa</taxon>
        <taxon>Chordata</taxon>
        <taxon>Craniata</taxon>
        <taxon>Vertebrata</taxon>
        <taxon>Euteleostomi</taxon>
        <taxon>Actinopterygii</taxon>
        <taxon>Neopterygii</taxon>
        <taxon>Teleostei</taxon>
        <taxon>Anguilliformes</taxon>
        <taxon>Synaphobranchidae</taxon>
        <taxon>Synaphobranchus</taxon>
    </lineage>
</organism>
<evidence type="ECO:0000313" key="3">
    <source>
        <dbReference type="Proteomes" id="UP001152622"/>
    </source>
</evidence>
<accession>A0A9Q1EP56</accession>
<dbReference type="AlphaFoldDB" id="A0A9Q1EP56"/>
<comment type="caution">
    <text evidence="2">The sequence shown here is derived from an EMBL/GenBank/DDBJ whole genome shotgun (WGS) entry which is preliminary data.</text>
</comment>
<reference evidence="2" key="1">
    <citation type="journal article" date="2023" name="Science">
        <title>Genome structures resolve the early diversification of teleost fishes.</title>
        <authorList>
            <person name="Parey E."/>
            <person name="Louis A."/>
            <person name="Montfort J."/>
            <person name="Bouchez O."/>
            <person name="Roques C."/>
            <person name="Iampietro C."/>
            <person name="Lluch J."/>
            <person name="Castinel A."/>
            <person name="Donnadieu C."/>
            <person name="Desvignes T."/>
            <person name="Floi Bucao C."/>
            <person name="Jouanno E."/>
            <person name="Wen M."/>
            <person name="Mejri S."/>
            <person name="Dirks R."/>
            <person name="Jansen H."/>
            <person name="Henkel C."/>
            <person name="Chen W.J."/>
            <person name="Zahm M."/>
            <person name="Cabau C."/>
            <person name="Klopp C."/>
            <person name="Thompson A.W."/>
            <person name="Robinson-Rechavi M."/>
            <person name="Braasch I."/>
            <person name="Lecointre G."/>
            <person name="Bobe J."/>
            <person name="Postlethwait J.H."/>
            <person name="Berthelot C."/>
            <person name="Roest Crollius H."/>
            <person name="Guiguen Y."/>
        </authorList>
    </citation>
    <scope>NUCLEOTIDE SEQUENCE</scope>
    <source>
        <strain evidence="2">WJC10195</strain>
    </source>
</reference>